<keyword evidence="6" id="KW-0175">Coiled coil</keyword>
<dbReference type="InterPro" id="IPR042541">
    <property type="entry name" value="BART_sf"/>
</dbReference>
<evidence type="ECO:0000256" key="5">
    <source>
        <dbReference type="ARBA" id="ARBA00022490"/>
    </source>
</evidence>
<dbReference type="PANTHER" id="PTHR21532:SF0">
    <property type="entry name" value="CILIA- AND FLAGELLA-ASSOCIATED PROTEIN 36"/>
    <property type="match status" value="1"/>
</dbReference>
<evidence type="ECO:0000256" key="3">
    <source>
        <dbReference type="ARBA" id="ARBA00007460"/>
    </source>
</evidence>
<dbReference type="PANTHER" id="PTHR21532">
    <property type="entry name" value="PHOSPHODIESTERASE HL"/>
    <property type="match status" value="1"/>
</dbReference>
<evidence type="ECO:0000313" key="12">
    <source>
        <dbReference type="EMBL" id="KAG8233775.1"/>
    </source>
</evidence>
<dbReference type="Pfam" id="PF11527">
    <property type="entry name" value="ARL2_Bind_BART"/>
    <property type="match status" value="1"/>
</dbReference>
<dbReference type="GO" id="GO:0097546">
    <property type="term" value="C:ciliary base"/>
    <property type="evidence" value="ECO:0007669"/>
    <property type="project" value="TreeGrafter"/>
</dbReference>
<dbReference type="EMBL" id="KZ308746">
    <property type="protein sequence ID" value="KAG8233775.1"/>
    <property type="molecule type" value="Genomic_DNA"/>
</dbReference>
<reference evidence="12" key="2">
    <citation type="submission" date="2017-10" db="EMBL/GenBank/DDBJ databases">
        <title>Ladona fulva Genome sequencing and assembly.</title>
        <authorList>
            <person name="Murali S."/>
            <person name="Richards S."/>
            <person name="Bandaranaike D."/>
            <person name="Bellair M."/>
            <person name="Blankenburg K."/>
            <person name="Chao H."/>
            <person name="Dinh H."/>
            <person name="Doddapaneni H."/>
            <person name="Dugan-Rocha S."/>
            <person name="Elkadiri S."/>
            <person name="Gnanaolivu R."/>
            <person name="Hernandez B."/>
            <person name="Skinner E."/>
            <person name="Javaid M."/>
            <person name="Lee S."/>
            <person name="Li M."/>
            <person name="Ming W."/>
            <person name="Munidasa M."/>
            <person name="Muniz J."/>
            <person name="Nguyen L."/>
            <person name="Hughes D."/>
            <person name="Osuji N."/>
            <person name="Pu L.-L."/>
            <person name="Puazo M."/>
            <person name="Qu C."/>
            <person name="Quiroz J."/>
            <person name="Raj R."/>
            <person name="Weissenberger G."/>
            <person name="Xin Y."/>
            <person name="Zou X."/>
            <person name="Han Y."/>
            <person name="Worley K."/>
            <person name="Muzny D."/>
            <person name="Gibbs R."/>
        </authorList>
    </citation>
    <scope>NUCLEOTIDE SEQUENCE</scope>
    <source>
        <strain evidence="12">Sampled in the wild</strain>
    </source>
</reference>
<proteinExistence type="inferred from homology"/>
<gene>
    <name evidence="12" type="ORF">J437_LFUL003846</name>
</gene>
<evidence type="ECO:0000256" key="10">
    <source>
        <dbReference type="SAM" id="MobiDB-lite"/>
    </source>
</evidence>
<comment type="subcellular location">
    <subcellularLocation>
        <location evidence="1">Cell projection</location>
        <location evidence="1">Cilium</location>
    </subcellularLocation>
    <subcellularLocation>
        <location evidence="2">Cytoplasm</location>
    </subcellularLocation>
</comment>
<dbReference type="InterPro" id="IPR038888">
    <property type="entry name" value="CFAP36"/>
</dbReference>
<protein>
    <recommendedName>
        <fullName evidence="4">Cilia- and flagella-associated protein 36</fullName>
    </recommendedName>
    <alternativeName>
        <fullName evidence="9">Coiled-coil domain-containing protein 104</fullName>
    </alternativeName>
</protein>
<keyword evidence="7" id="KW-0969">Cilium</keyword>
<keyword evidence="5" id="KW-0963">Cytoplasm</keyword>
<dbReference type="Gene3D" id="1.20.1520.10">
    <property type="entry name" value="ADP-ribosylation factor-like 2-binding protein, domain"/>
    <property type="match status" value="1"/>
</dbReference>
<organism evidence="12 13">
    <name type="scientific">Ladona fulva</name>
    <name type="common">Scarce chaser dragonfly</name>
    <name type="synonym">Libellula fulva</name>
    <dbReference type="NCBI Taxonomy" id="123851"/>
    <lineage>
        <taxon>Eukaryota</taxon>
        <taxon>Metazoa</taxon>
        <taxon>Ecdysozoa</taxon>
        <taxon>Arthropoda</taxon>
        <taxon>Hexapoda</taxon>
        <taxon>Insecta</taxon>
        <taxon>Pterygota</taxon>
        <taxon>Palaeoptera</taxon>
        <taxon>Odonata</taxon>
        <taxon>Epiprocta</taxon>
        <taxon>Anisoptera</taxon>
        <taxon>Libelluloidea</taxon>
        <taxon>Libellulidae</taxon>
        <taxon>Ladona</taxon>
    </lineage>
</organism>
<dbReference type="OrthoDB" id="272687at2759"/>
<feature type="compositionally biased region" description="Basic and acidic residues" evidence="10">
    <location>
        <begin position="288"/>
        <end position="299"/>
    </location>
</feature>
<comment type="similarity">
    <text evidence="3">Belongs to the CFAP36 family.</text>
</comment>
<evidence type="ECO:0000256" key="2">
    <source>
        <dbReference type="ARBA" id="ARBA00004496"/>
    </source>
</evidence>
<sequence>MTSEDKSWVFDSLVGFLKGPMWNGPILSFIEQKSICKYQFIAIRSPLTQLPKLFEVGERISEVHIQLHNEYKNLVDYMLGTYMEEMGITPTDFENACSEPSREIEAKLHQTLFEQVWAANDLEIFHRMMIEKNLDLQLQALEMIHNRLGITPQSYVLNFSPKKSKHERLLEMHAVDLPLEEQEIENNALQKLNLQEECTANVKEEISDEAASTDLQAIQKRSDNQEETSTSSSQLELKEAAEDEMKHDSTEVDEIQRRKEYLRSQRDKLVEMKRRERENSLRSTYKNDASEAPRPKTAEAAESIMSGNYDINPKTLELRKALAKRLKEEVIKKN</sequence>
<evidence type="ECO:0000256" key="6">
    <source>
        <dbReference type="ARBA" id="ARBA00023054"/>
    </source>
</evidence>
<keyword evidence="8" id="KW-0966">Cell projection</keyword>
<reference evidence="12" key="1">
    <citation type="submission" date="2013-04" db="EMBL/GenBank/DDBJ databases">
        <authorList>
            <person name="Qu J."/>
            <person name="Murali S.C."/>
            <person name="Bandaranaike D."/>
            <person name="Bellair M."/>
            <person name="Blankenburg K."/>
            <person name="Chao H."/>
            <person name="Dinh H."/>
            <person name="Doddapaneni H."/>
            <person name="Downs B."/>
            <person name="Dugan-Rocha S."/>
            <person name="Elkadiri S."/>
            <person name="Gnanaolivu R.D."/>
            <person name="Hernandez B."/>
            <person name="Javaid M."/>
            <person name="Jayaseelan J.C."/>
            <person name="Lee S."/>
            <person name="Li M."/>
            <person name="Ming W."/>
            <person name="Munidasa M."/>
            <person name="Muniz J."/>
            <person name="Nguyen L."/>
            <person name="Ongeri F."/>
            <person name="Osuji N."/>
            <person name="Pu L.-L."/>
            <person name="Puazo M."/>
            <person name="Qu C."/>
            <person name="Quiroz J."/>
            <person name="Raj R."/>
            <person name="Weissenberger G."/>
            <person name="Xin Y."/>
            <person name="Zou X."/>
            <person name="Han Y."/>
            <person name="Richards S."/>
            <person name="Worley K."/>
            <person name="Muzny D."/>
            <person name="Gibbs R."/>
        </authorList>
    </citation>
    <scope>NUCLEOTIDE SEQUENCE</scope>
    <source>
        <strain evidence="12">Sampled in the wild</strain>
    </source>
</reference>
<dbReference type="GO" id="GO:0005930">
    <property type="term" value="C:axoneme"/>
    <property type="evidence" value="ECO:0007669"/>
    <property type="project" value="TreeGrafter"/>
</dbReference>
<feature type="domain" description="BART" evidence="11">
    <location>
        <begin position="6"/>
        <end position="137"/>
    </location>
</feature>
<feature type="compositionally biased region" description="Basic and acidic residues" evidence="10">
    <location>
        <begin position="236"/>
        <end position="280"/>
    </location>
</feature>
<dbReference type="AlphaFoldDB" id="A0A8K0KHG9"/>
<evidence type="ECO:0000256" key="8">
    <source>
        <dbReference type="ARBA" id="ARBA00023273"/>
    </source>
</evidence>
<evidence type="ECO:0000256" key="4">
    <source>
        <dbReference type="ARBA" id="ARBA00021815"/>
    </source>
</evidence>
<evidence type="ECO:0000259" key="11">
    <source>
        <dbReference type="Pfam" id="PF11527"/>
    </source>
</evidence>
<evidence type="ECO:0000313" key="13">
    <source>
        <dbReference type="Proteomes" id="UP000792457"/>
    </source>
</evidence>
<keyword evidence="13" id="KW-1185">Reference proteome</keyword>
<accession>A0A8K0KHG9</accession>
<evidence type="ECO:0000256" key="9">
    <source>
        <dbReference type="ARBA" id="ARBA00031593"/>
    </source>
</evidence>
<evidence type="ECO:0000256" key="7">
    <source>
        <dbReference type="ARBA" id="ARBA00023069"/>
    </source>
</evidence>
<comment type="caution">
    <text evidence="12">The sequence shown here is derived from an EMBL/GenBank/DDBJ whole genome shotgun (WGS) entry which is preliminary data.</text>
</comment>
<dbReference type="Proteomes" id="UP000792457">
    <property type="component" value="Unassembled WGS sequence"/>
</dbReference>
<name>A0A8K0KHG9_LADFU</name>
<evidence type="ECO:0000256" key="1">
    <source>
        <dbReference type="ARBA" id="ARBA00004138"/>
    </source>
</evidence>
<feature type="region of interest" description="Disordered" evidence="10">
    <location>
        <begin position="219"/>
        <end position="311"/>
    </location>
</feature>
<dbReference type="InterPro" id="IPR023379">
    <property type="entry name" value="BART_dom"/>
</dbReference>